<protein>
    <submittedName>
        <fullName evidence="5">UDP-3-O-(3-hydroxymyristoyl)glucosamine N-acyltransferase</fullName>
        <ecNumber evidence="5">2.3.1.191</ecNumber>
    </submittedName>
</protein>
<proteinExistence type="inferred from homology"/>
<comment type="similarity">
    <text evidence="1">Belongs to the transferase hexapeptide repeat family.</text>
</comment>
<evidence type="ECO:0000313" key="6">
    <source>
        <dbReference type="Proteomes" id="UP000494183"/>
    </source>
</evidence>
<dbReference type="Gene3D" id="3.40.50.20">
    <property type="match status" value="1"/>
</dbReference>
<gene>
    <name evidence="5" type="primary">lpxD_1</name>
    <name evidence="5" type="ORF">LMG6000_02340</name>
</gene>
<dbReference type="Pfam" id="PF17836">
    <property type="entry name" value="PglD_N"/>
    <property type="match status" value="1"/>
</dbReference>
<feature type="binding site" evidence="3">
    <location>
        <position position="155"/>
    </location>
    <ligand>
        <name>acetyl-CoA</name>
        <dbReference type="ChEBI" id="CHEBI:57288"/>
    </ligand>
</feature>
<keyword evidence="5" id="KW-0012">Acyltransferase</keyword>
<dbReference type="Pfam" id="PF00132">
    <property type="entry name" value="Hexapep"/>
    <property type="match status" value="1"/>
</dbReference>
<feature type="domain" description="PglD N-terminal" evidence="4">
    <location>
        <begin position="9"/>
        <end position="79"/>
    </location>
</feature>
<keyword evidence="6" id="KW-1185">Reference proteome</keyword>
<dbReference type="Proteomes" id="UP000494183">
    <property type="component" value="Unassembled WGS sequence"/>
</dbReference>
<dbReference type="InterPro" id="IPR020019">
    <property type="entry name" value="AcTrfase_PglD-like"/>
</dbReference>
<evidence type="ECO:0000256" key="1">
    <source>
        <dbReference type="ARBA" id="ARBA00007274"/>
    </source>
</evidence>
<dbReference type="NCBIfam" id="TIGR03570">
    <property type="entry name" value="NeuD_NnaD"/>
    <property type="match status" value="1"/>
</dbReference>
<evidence type="ECO:0000256" key="3">
    <source>
        <dbReference type="PIRSR" id="PIRSR620019-2"/>
    </source>
</evidence>
<feature type="active site" description="Proton acceptor" evidence="2">
    <location>
        <position position="146"/>
    </location>
</feature>
<evidence type="ECO:0000259" key="4">
    <source>
        <dbReference type="Pfam" id="PF17836"/>
    </source>
</evidence>
<dbReference type="AlphaFoldDB" id="A0A6S7F599"/>
<keyword evidence="5" id="KW-0808">Transferase</keyword>
<sequence>MKAENAGYLIWGSAGHALVLADLLSLKGESVIALFDNNPDASSVIDGVPLYHGAQALKKWVESQDALRGGQAAVAIGGSRGQERQSISDLLRDTGFTLPSLIHPTSYVAPSAQISDGCHLLANSMIGSGVRMMRDCIINSSANIDHECMLSRGVHIAPGATLCGCVSVGENTMIGAGACILPRVRIGAHCIVGAGSVVLKDVPDFSVVAGNPARTIKYTRKQ</sequence>
<dbReference type="EC" id="2.3.1.191" evidence="5"/>
<dbReference type="RefSeq" id="WP_175201692.1">
    <property type="nucleotide sequence ID" value="NZ_CADILH010000003.1"/>
</dbReference>
<evidence type="ECO:0000256" key="2">
    <source>
        <dbReference type="PIRSR" id="PIRSR620019-1"/>
    </source>
</evidence>
<dbReference type="InterPro" id="IPR011004">
    <property type="entry name" value="Trimer_LpxA-like_sf"/>
</dbReference>
<dbReference type="Gene3D" id="2.160.10.10">
    <property type="entry name" value="Hexapeptide repeat proteins"/>
    <property type="match status" value="1"/>
</dbReference>
<dbReference type="InterPro" id="IPR050179">
    <property type="entry name" value="Trans_hexapeptide_repeat"/>
</dbReference>
<dbReference type="CDD" id="cd03360">
    <property type="entry name" value="LbH_AT_putative"/>
    <property type="match status" value="1"/>
</dbReference>
<feature type="site" description="Increases basicity of active site His" evidence="2">
    <location>
        <position position="147"/>
    </location>
</feature>
<dbReference type="InterPro" id="IPR041561">
    <property type="entry name" value="PglD_N"/>
</dbReference>
<evidence type="ECO:0000313" key="5">
    <source>
        <dbReference type="EMBL" id="CAB3931810.1"/>
    </source>
</evidence>
<dbReference type="PANTHER" id="PTHR43300">
    <property type="entry name" value="ACETYLTRANSFERASE"/>
    <property type="match status" value="1"/>
</dbReference>
<dbReference type="PANTHER" id="PTHR43300:SF7">
    <property type="entry name" value="UDP-N-ACETYLBACILLOSAMINE N-ACETYLTRANSFERASE"/>
    <property type="match status" value="1"/>
</dbReference>
<dbReference type="SUPFAM" id="SSF51161">
    <property type="entry name" value="Trimeric LpxA-like enzymes"/>
    <property type="match status" value="1"/>
</dbReference>
<dbReference type="GO" id="GO:0103118">
    <property type="term" value="F:UDP-3-O-[(3R)-3-hydroxyacyl]-glucosamine N-acyltransferase activity"/>
    <property type="evidence" value="ECO:0007669"/>
    <property type="project" value="UniProtKB-EC"/>
</dbReference>
<name>A0A6S7F599_9BURK</name>
<reference evidence="5 6" key="1">
    <citation type="submission" date="2020-04" db="EMBL/GenBank/DDBJ databases">
        <authorList>
            <person name="De Canck E."/>
        </authorList>
    </citation>
    <scope>NUCLEOTIDE SEQUENCE [LARGE SCALE GENOMIC DNA]</scope>
    <source>
        <strain evidence="5 6">LMG 6000</strain>
    </source>
</reference>
<accession>A0A6S7F599</accession>
<dbReference type="InterPro" id="IPR001451">
    <property type="entry name" value="Hexapep"/>
</dbReference>
<dbReference type="EMBL" id="CADILH010000003">
    <property type="protein sequence ID" value="CAB3931810.1"/>
    <property type="molecule type" value="Genomic_DNA"/>
</dbReference>
<organism evidence="5 6">
    <name type="scientific">Achromobacter insolitus</name>
    <dbReference type="NCBI Taxonomy" id="217204"/>
    <lineage>
        <taxon>Bacteria</taxon>
        <taxon>Pseudomonadati</taxon>
        <taxon>Pseudomonadota</taxon>
        <taxon>Betaproteobacteria</taxon>
        <taxon>Burkholderiales</taxon>
        <taxon>Alcaligenaceae</taxon>
        <taxon>Achromobacter</taxon>
    </lineage>
</organism>
<feature type="binding site" evidence="3">
    <location>
        <position position="77"/>
    </location>
    <ligand>
        <name>substrate</name>
    </ligand>
</feature>